<dbReference type="EMBL" id="NHOC01000005">
    <property type="protein sequence ID" value="OUM20544.1"/>
    <property type="molecule type" value="Genomic_DNA"/>
</dbReference>
<feature type="compositionally biased region" description="Polar residues" evidence="1">
    <location>
        <begin position="26"/>
        <end position="40"/>
    </location>
</feature>
<gene>
    <name evidence="2" type="ORF">CBW42_06860</name>
</gene>
<organism evidence="2 3">
    <name type="scientific">Butyricicoccus porcorum</name>
    <dbReference type="NCBI Taxonomy" id="1945634"/>
    <lineage>
        <taxon>Bacteria</taxon>
        <taxon>Bacillati</taxon>
        <taxon>Bacillota</taxon>
        <taxon>Clostridia</taxon>
        <taxon>Eubacteriales</taxon>
        <taxon>Butyricicoccaceae</taxon>
        <taxon>Butyricicoccus</taxon>
    </lineage>
</organism>
<comment type="caution">
    <text evidence="2">The sequence shown here is derived from an EMBL/GenBank/DDBJ whole genome shotgun (WGS) entry which is preliminary data.</text>
</comment>
<accession>A0A252F437</accession>
<keyword evidence="3" id="KW-1185">Reference proteome</keyword>
<dbReference type="AlphaFoldDB" id="A0A252F437"/>
<sequence>MGILGELNQMVKAGSMEQFHTYLTNESNLSRTDAGTSANIDLNDPRTAGAHRRSMHHDAEISIASHR</sequence>
<dbReference type="Proteomes" id="UP000194903">
    <property type="component" value="Unassembled WGS sequence"/>
</dbReference>
<name>A0A252F437_9FIRM</name>
<evidence type="ECO:0000313" key="3">
    <source>
        <dbReference type="Proteomes" id="UP000194903"/>
    </source>
</evidence>
<evidence type="ECO:0000256" key="1">
    <source>
        <dbReference type="SAM" id="MobiDB-lite"/>
    </source>
</evidence>
<reference evidence="2 3" key="1">
    <citation type="submission" date="2017-05" db="EMBL/GenBank/DDBJ databases">
        <title>Butyricicoccus porcorum sp. nov. a butyrate-producing bacterium from the swine intestinal tract.</title>
        <authorList>
            <person name="Trachsel J."/>
            <person name="Humphrey S."/>
            <person name="Allen H.K."/>
        </authorList>
    </citation>
    <scope>NUCLEOTIDE SEQUENCE [LARGE SCALE GENOMIC DNA]</scope>
    <source>
        <strain evidence="2">BB10</strain>
    </source>
</reference>
<protein>
    <submittedName>
        <fullName evidence="2">Uncharacterized protein</fullName>
    </submittedName>
</protein>
<feature type="region of interest" description="Disordered" evidence="1">
    <location>
        <begin position="26"/>
        <end position="67"/>
    </location>
</feature>
<proteinExistence type="predicted"/>
<dbReference type="RefSeq" id="WP_087019064.1">
    <property type="nucleotide sequence ID" value="NZ_CP178353.1"/>
</dbReference>
<evidence type="ECO:0000313" key="2">
    <source>
        <dbReference type="EMBL" id="OUM20544.1"/>
    </source>
</evidence>